<keyword evidence="4 8" id="KW-0812">Transmembrane</keyword>
<organism evidence="10 11">
    <name type="scientific">Methanopyrus kandleri</name>
    <dbReference type="NCBI Taxonomy" id="2320"/>
    <lineage>
        <taxon>Archaea</taxon>
        <taxon>Methanobacteriati</taxon>
        <taxon>Methanobacteriota</taxon>
        <taxon>Methanomada group</taxon>
        <taxon>Methanopyri</taxon>
        <taxon>Methanopyrales</taxon>
        <taxon>Methanopyraceae</taxon>
        <taxon>Methanopyrus</taxon>
    </lineage>
</organism>
<comment type="similarity">
    <text evidence="2">Belongs to the SLC41A transporter family.</text>
</comment>
<feature type="transmembrane region" description="Helical" evidence="8">
    <location>
        <begin position="46"/>
        <end position="66"/>
    </location>
</feature>
<keyword evidence="6 8" id="KW-1133">Transmembrane helix</keyword>
<evidence type="ECO:0000259" key="9">
    <source>
        <dbReference type="Pfam" id="PF01769"/>
    </source>
</evidence>
<evidence type="ECO:0000313" key="10">
    <source>
        <dbReference type="EMBL" id="HII69889.1"/>
    </source>
</evidence>
<dbReference type="Gene3D" id="1.10.357.20">
    <property type="entry name" value="SLC41 divalent cation transporters, integral membrane domain"/>
    <property type="match status" value="1"/>
</dbReference>
<dbReference type="GeneID" id="1476984"/>
<dbReference type="InterPro" id="IPR006667">
    <property type="entry name" value="SLC41_membr_dom"/>
</dbReference>
<evidence type="ECO:0000256" key="7">
    <source>
        <dbReference type="ARBA" id="ARBA00023136"/>
    </source>
</evidence>
<feature type="transmembrane region" description="Helical" evidence="8">
    <location>
        <begin position="12"/>
        <end position="34"/>
    </location>
</feature>
<evidence type="ECO:0000256" key="5">
    <source>
        <dbReference type="ARBA" id="ARBA00022842"/>
    </source>
</evidence>
<reference evidence="10" key="1">
    <citation type="journal article" date="2020" name="bioRxiv">
        <title>A rank-normalized archaeal taxonomy based on genome phylogeny resolves widespread incomplete and uneven classifications.</title>
        <authorList>
            <person name="Rinke C."/>
            <person name="Chuvochina M."/>
            <person name="Mussig A.J."/>
            <person name="Chaumeil P.-A."/>
            <person name="Waite D.W."/>
            <person name="Whitman W.B."/>
            <person name="Parks D.H."/>
            <person name="Hugenholtz P."/>
        </authorList>
    </citation>
    <scope>NUCLEOTIDE SEQUENCE</scope>
    <source>
        <strain evidence="10">UBA8853</strain>
    </source>
</reference>
<evidence type="ECO:0000256" key="1">
    <source>
        <dbReference type="ARBA" id="ARBA00004141"/>
    </source>
</evidence>
<evidence type="ECO:0000256" key="6">
    <source>
        <dbReference type="ARBA" id="ARBA00022989"/>
    </source>
</evidence>
<proteinExistence type="inferred from homology"/>
<dbReference type="InterPro" id="IPR036739">
    <property type="entry name" value="SLC41_membr_dom_sf"/>
</dbReference>
<dbReference type="GO" id="GO:0016020">
    <property type="term" value="C:membrane"/>
    <property type="evidence" value="ECO:0007669"/>
    <property type="project" value="UniProtKB-SubCell"/>
</dbReference>
<name>A0A832WNQ3_9EURY</name>
<keyword evidence="7 8" id="KW-0472">Membrane</keyword>
<feature type="transmembrane region" description="Helical" evidence="8">
    <location>
        <begin position="115"/>
        <end position="138"/>
    </location>
</feature>
<evidence type="ECO:0000256" key="4">
    <source>
        <dbReference type="ARBA" id="ARBA00022692"/>
    </source>
</evidence>
<evidence type="ECO:0000313" key="11">
    <source>
        <dbReference type="Proteomes" id="UP000619545"/>
    </source>
</evidence>
<comment type="subcellular location">
    <subcellularLocation>
        <location evidence="1">Membrane</location>
        <topology evidence="1">Multi-pass membrane protein</topology>
    </subcellularLocation>
</comment>
<dbReference type="Pfam" id="PF01769">
    <property type="entry name" value="MgtE"/>
    <property type="match status" value="1"/>
</dbReference>
<sequence>MSSVWRGILRILRSMLVISIILAVWSSFTGSLLAKWEAKLEHNPGLAALLPVLMAAAGAAAASFGSRLSTYLHLGTFTIWAVLRDALVQGSALLLVIAGYAGLVTVAFSGRPSLILLAVESTGLTFLTSILVALGSAFTSVRLGMDPDDVVGPVVTTAADSVGIILTLTLAPG</sequence>
<dbReference type="AlphaFoldDB" id="A0A832WNQ3"/>
<evidence type="ECO:0000256" key="8">
    <source>
        <dbReference type="SAM" id="Phobius"/>
    </source>
</evidence>
<feature type="transmembrane region" description="Helical" evidence="8">
    <location>
        <begin position="86"/>
        <end position="108"/>
    </location>
</feature>
<dbReference type="SUPFAM" id="SSF161093">
    <property type="entry name" value="MgtE membrane domain-like"/>
    <property type="match status" value="1"/>
</dbReference>
<accession>A0A832WNQ3</accession>
<dbReference type="EMBL" id="DUJS01000002">
    <property type="protein sequence ID" value="HII69889.1"/>
    <property type="molecule type" value="Genomic_DNA"/>
</dbReference>
<evidence type="ECO:0000256" key="3">
    <source>
        <dbReference type="ARBA" id="ARBA00022448"/>
    </source>
</evidence>
<feature type="transmembrane region" description="Helical" evidence="8">
    <location>
        <begin position="150"/>
        <end position="171"/>
    </location>
</feature>
<dbReference type="GO" id="GO:0008324">
    <property type="term" value="F:monoatomic cation transmembrane transporter activity"/>
    <property type="evidence" value="ECO:0007669"/>
    <property type="project" value="InterPro"/>
</dbReference>
<dbReference type="Proteomes" id="UP000619545">
    <property type="component" value="Unassembled WGS sequence"/>
</dbReference>
<keyword evidence="3" id="KW-0813">Transport</keyword>
<gene>
    <name evidence="10" type="ORF">HA336_01485</name>
</gene>
<feature type="domain" description="SLC41A/MgtE integral membrane" evidence="9">
    <location>
        <begin position="50"/>
        <end position="169"/>
    </location>
</feature>
<protein>
    <recommendedName>
        <fullName evidence="9">SLC41A/MgtE integral membrane domain-containing protein</fullName>
    </recommendedName>
</protein>
<keyword evidence="5" id="KW-0460">Magnesium</keyword>
<comment type="caution">
    <text evidence="10">The sequence shown here is derived from an EMBL/GenBank/DDBJ whole genome shotgun (WGS) entry which is preliminary data.</text>
</comment>
<dbReference type="RefSeq" id="WP_011019251.1">
    <property type="nucleotide sequence ID" value="NZ_DUJS01000002.1"/>
</dbReference>
<evidence type="ECO:0000256" key="2">
    <source>
        <dbReference type="ARBA" id="ARBA00009749"/>
    </source>
</evidence>